<dbReference type="InterPro" id="IPR027417">
    <property type="entry name" value="P-loop_NTPase"/>
</dbReference>
<protein>
    <recommendedName>
        <fullName evidence="4">Translesion DNA synthesis-associated protein ImuA</fullName>
    </recommendedName>
</protein>
<dbReference type="InterPro" id="IPR050356">
    <property type="entry name" value="SulA_CellDiv_inhibitor"/>
</dbReference>
<evidence type="ECO:0000313" key="2">
    <source>
        <dbReference type="EMBL" id="GAA5526112.1"/>
    </source>
</evidence>
<evidence type="ECO:0000313" key="3">
    <source>
        <dbReference type="Proteomes" id="UP001408594"/>
    </source>
</evidence>
<dbReference type="NCBIfam" id="NF033429">
    <property type="entry name" value="ImuA_translesion"/>
    <property type="match status" value="1"/>
</dbReference>
<dbReference type="InterPro" id="IPR047610">
    <property type="entry name" value="ImuA_translesion"/>
</dbReference>
<reference evidence="2 3" key="1">
    <citation type="submission" date="2024-02" db="EMBL/GenBank/DDBJ databases">
        <title>Microbulbifer aestuariivivens NBRC 112533.</title>
        <authorList>
            <person name="Ichikawa N."/>
            <person name="Katano-Makiyama Y."/>
            <person name="Hidaka K."/>
        </authorList>
    </citation>
    <scope>NUCLEOTIDE SEQUENCE [LARGE SCALE GENOMIC DNA]</scope>
    <source>
        <strain evidence="2 3">NBRC 112533</strain>
    </source>
</reference>
<dbReference type="EMBL" id="BAABRT010000027">
    <property type="protein sequence ID" value="GAA5526112.1"/>
    <property type="molecule type" value="Genomic_DNA"/>
</dbReference>
<keyword evidence="1" id="KW-0227">DNA damage</keyword>
<accession>A0ABP9WSD3</accession>
<name>A0ABP9WSD3_9GAMM</name>
<dbReference type="Gene3D" id="3.40.50.300">
    <property type="entry name" value="P-loop containing nucleotide triphosphate hydrolases"/>
    <property type="match status" value="1"/>
</dbReference>
<dbReference type="RefSeq" id="WP_345552322.1">
    <property type="nucleotide sequence ID" value="NZ_BAABRT010000027.1"/>
</dbReference>
<dbReference type="PANTHER" id="PTHR35369">
    <property type="entry name" value="BLR3025 PROTEIN-RELATED"/>
    <property type="match status" value="1"/>
</dbReference>
<sequence length="234" mass="25941">MPNTEQLWVHKPLYTQGKTQPQNRLAIHPDTRHTTREQPRRGIGGIESGYPTLDAALKGNGWPRGAMTEILMDQSDNGELALLLPALAAITQSGQMVTLVNPPFIPHAPTLAAAGIRLEKLLILHPRSQRDELWAMEQTLQSGCCGALLSWQSGRQAADRDLRRLQQAARDGHCAHFYFRPSSCAQSPAALRLRLAVDDEQLHVQLLKRHGGPAGQRLRLPLSAGLSHRQRQLH</sequence>
<proteinExistence type="predicted"/>
<dbReference type="PANTHER" id="PTHR35369:SF3">
    <property type="entry name" value="TRANSLESION DNA SYNTHESIS-ASSOCIATED PROTEIN IMUA"/>
    <property type="match status" value="1"/>
</dbReference>
<evidence type="ECO:0000256" key="1">
    <source>
        <dbReference type="ARBA" id="ARBA00022763"/>
    </source>
</evidence>
<gene>
    <name evidence="2" type="ORF">Maes01_02706</name>
</gene>
<dbReference type="SUPFAM" id="SSF52540">
    <property type="entry name" value="P-loop containing nucleoside triphosphate hydrolases"/>
    <property type="match status" value="1"/>
</dbReference>
<dbReference type="Proteomes" id="UP001408594">
    <property type="component" value="Unassembled WGS sequence"/>
</dbReference>
<keyword evidence="3" id="KW-1185">Reference proteome</keyword>
<evidence type="ECO:0008006" key="4">
    <source>
        <dbReference type="Google" id="ProtNLM"/>
    </source>
</evidence>
<comment type="caution">
    <text evidence="2">The sequence shown here is derived from an EMBL/GenBank/DDBJ whole genome shotgun (WGS) entry which is preliminary data.</text>
</comment>
<organism evidence="2 3">
    <name type="scientific">Microbulbifer aestuariivivens</name>
    <dbReference type="NCBI Taxonomy" id="1908308"/>
    <lineage>
        <taxon>Bacteria</taxon>
        <taxon>Pseudomonadati</taxon>
        <taxon>Pseudomonadota</taxon>
        <taxon>Gammaproteobacteria</taxon>
        <taxon>Cellvibrionales</taxon>
        <taxon>Microbulbiferaceae</taxon>
        <taxon>Microbulbifer</taxon>
    </lineage>
</organism>